<dbReference type="InterPro" id="IPR036388">
    <property type="entry name" value="WH-like_DNA-bd_sf"/>
</dbReference>
<sequence length="255" mass="28017">MPSSRIDPASDRSVYRQIADILRGKIESRELPPGGQLPSESSIVADYEVSRVTARRALSVLVTEGLVTAEHGRGWFVRRQPPVRRLSSDRFARRKEGKAAFTVDMEANKRAFAVDVLYIGRGAVPAGAAEKLGLDADAEVIIRRRRYLAEGQPIEYATSYIPLDIADGTPIAEPNSGPGGIYARMEDQGFVFERYDEEITARMPSEEEARILTLPVATPVLHLVRTAVASGRPVEVCDTVMDAAAFVLFYSLPAR</sequence>
<dbReference type="Proteomes" id="UP000619260">
    <property type="component" value="Unassembled WGS sequence"/>
</dbReference>
<dbReference type="EMBL" id="BOPF01000076">
    <property type="protein sequence ID" value="GIJ52339.1"/>
    <property type="molecule type" value="Genomic_DNA"/>
</dbReference>
<dbReference type="Gene3D" id="1.10.10.10">
    <property type="entry name" value="Winged helix-like DNA-binding domain superfamily/Winged helix DNA-binding domain"/>
    <property type="match status" value="1"/>
</dbReference>
<dbReference type="Gene3D" id="3.40.1410.10">
    <property type="entry name" value="Chorismate lyase-like"/>
    <property type="match status" value="1"/>
</dbReference>
<dbReference type="GO" id="GO:0003700">
    <property type="term" value="F:DNA-binding transcription factor activity"/>
    <property type="evidence" value="ECO:0007669"/>
    <property type="project" value="InterPro"/>
</dbReference>
<evidence type="ECO:0000313" key="5">
    <source>
        <dbReference type="EMBL" id="GIJ52339.1"/>
    </source>
</evidence>
<feature type="domain" description="HTH gntR-type" evidence="4">
    <location>
        <begin position="12"/>
        <end position="80"/>
    </location>
</feature>
<proteinExistence type="predicted"/>
<dbReference type="Pfam" id="PF00392">
    <property type="entry name" value="GntR"/>
    <property type="match status" value="1"/>
</dbReference>
<evidence type="ECO:0000256" key="3">
    <source>
        <dbReference type="ARBA" id="ARBA00023163"/>
    </source>
</evidence>
<reference evidence="5" key="1">
    <citation type="submission" date="2021-01" db="EMBL/GenBank/DDBJ databases">
        <title>Whole genome shotgun sequence of Virgisporangium aliadipatigenens NBRC 105644.</title>
        <authorList>
            <person name="Komaki H."/>
            <person name="Tamura T."/>
        </authorList>
    </citation>
    <scope>NUCLEOTIDE SEQUENCE</scope>
    <source>
        <strain evidence="5">NBRC 105644</strain>
    </source>
</reference>
<keyword evidence="2" id="KW-0238">DNA-binding</keyword>
<dbReference type="SUPFAM" id="SSF64288">
    <property type="entry name" value="Chorismate lyase-like"/>
    <property type="match status" value="1"/>
</dbReference>
<dbReference type="CDD" id="cd07377">
    <property type="entry name" value="WHTH_GntR"/>
    <property type="match status" value="1"/>
</dbReference>
<keyword evidence="1" id="KW-0805">Transcription regulation</keyword>
<dbReference type="InterPro" id="IPR028978">
    <property type="entry name" value="Chorismate_lyase_/UTRA_dom_sf"/>
</dbReference>
<organism evidence="5 6">
    <name type="scientific">Virgisporangium aliadipatigenens</name>
    <dbReference type="NCBI Taxonomy" id="741659"/>
    <lineage>
        <taxon>Bacteria</taxon>
        <taxon>Bacillati</taxon>
        <taxon>Actinomycetota</taxon>
        <taxon>Actinomycetes</taxon>
        <taxon>Micromonosporales</taxon>
        <taxon>Micromonosporaceae</taxon>
        <taxon>Virgisporangium</taxon>
    </lineage>
</organism>
<dbReference type="InterPro" id="IPR050679">
    <property type="entry name" value="Bact_HTH_transcr_reg"/>
</dbReference>
<evidence type="ECO:0000256" key="1">
    <source>
        <dbReference type="ARBA" id="ARBA00023015"/>
    </source>
</evidence>
<dbReference type="GO" id="GO:0045892">
    <property type="term" value="P:negative regulation of DNA-templated transcription"/>
    <property type="evidence" value="ECO:0007669"/>
    <property type="project" value="TreeGrafter"/>
</dbReference>
<comment type="caution">
    <text evidence="5">The sequence shown here is derived from an EMBL/GenBank/DDBJ whole genome shotgun (WGS) entry which is preliminary data.</text>
</comment>
<protein>
    <submittedName>
        <fullName evidence="5">Transcriptional regulator</fullName>
    </submittedName>
</protein>
<dbReference type="GO" id="GO:0003677">
    <property type="term" value="F:DNA binding"/>
    <property type="evidence" value="ECO:0007669"/>
    <property type="project" value="UniProtKB-KW"/>
</dbReference>
<dbReference type="Pfam" id="PF07702">
    <property type="entry name" value="UTRA"/>
    <property type="match status" value="1"/>
</dbReference>
<dbReference type="SMART" id="SM00866">
    <property type="entry name" value="UTRA"/>
    <property type="match status" value="1"/>
</dbReference>
<dbReference type="SMART" id="SM00345">
    <property type="entry name" value="HTH_GNTR"/>
    <property type="match status" value="1"/>
</dbReference>
<dbReference type="PROSITE" id="PS50949">
    <property type="entry name" value="HTH_GNTR"/>
    <property type="match status" value="1"/>
</dbReference>
<dbReference type="PRINTS" id="PR00035">
    <property type="entry name" value="HTHGNTR"/>
</dbReference>
<dbReference type="InterPro" id="IPR000524">
    <property type="entry name" value="Tscrpt_reg_HTH_GntR"/>
</dbReference>
<keyword evidence="3" id="KW-0804">Transcription</keyword>
<dbReference type="SUPFAM" id="SSF46785">
    <property type="entry name" value="Winged helix' DNA-binding domain"/>
    <property type="match status" value="1"/>
</dbReference>
<evidence type="ECO:0000259" key="4">
    <source>
        <dbReference type="PROSITE" id="PS50949"/>
    </source>
</evidence>
<keyword evidence="6" id="KW-1185">Reference proteome</keyword>
<name>A0A8J3YUV3_9ACTN</name>
<dbReference type="AlphaFoldDB" id="A0A8J3YUV3"/>
<gene>
    <name evidence="5" type="ORF">Val02_92250</name>
</gene>
<accession>A0A8J3YUV3</accession>
<dbReference type="PANTHER" id="PTHR44846:SF17">
    <property type="entry name" value="GNTR-FAMILY TRANSCRIPTIONAL REGULATOR"/>
    <property type="match status" value="1"/>
</dbReference>
<evidence type="ECO:0000256" key="2">
    <source>
        <dbReference type="ARBA" id="ARBA00023125"/>
    </source>
</evidence>
<dbReference type="InterPro" id="IPR011663">
    <property type="entry name" value="UTRA"/>
</dbReference>
<dbReference type="PANTHER" id="PTHR44846">
    <property type="entry name" value="MANNOSYL-D-GLYCERATE TRANSPORT/METABOLISM SYSTEM REPRESSOR MNGR-RELATED"/>
    <property type="match status" value="1"/>
</dbReference>
<evidence type="ECO:0000313" key="6">
    <source>
        <dbReference type="Proteomes" id="UP000619260"/>
    </source>
</evidence>
<dbReference type="InterPro" id="IPR036390">
    <property type="entry name" value="WH_DNA-bd_sf"/>
</dbReference>